<keyword evidence="10 12" id="KW-0472">Membrane</keyword>
<evidence type="ECO:0000256" key="4">
    <source>
        <dbReference type="ARBA" id="ARBA00006739"/>
    </source>
</evidence>
<feature type="transmembrane region" description="Helical" evidence="12">
    <location>
        <begin position="12"/>
        <end position="41"/>
    </location>
</feature>
<evidence type="ECO:0000256" key="7">
    <source>
        <dbReference type="ARBA" id="ARBA00022679"/>
    </source>
</evidence>
<evidence type="ECO:0000256" key="8">
    <source>
        <dbReference type="ARBA" id="ARBA00022692"/>
    </source>
</evidence>
<evidence type="ECO:0000256" key="3">
    <source>
        <dbReference type="ARBA" id="ARBA00004991"/>
    </source>
</evidence>
<comment type="caution">
    <text evidence="13">The sequence shown here is derived from an EMBL/GenBank/DDBJ whole genome shotgun (WGS) entry which is preliminary data.</text>
</comment>
<keyword evidence="7" id="KW-0808">Transferase</keyword>
<dbReference type="InterPro" id="IPR029044">
    <property type="entry name" value="Nucleotide-diphossugar_trans"/>
</dbReference>
<evidence type="ECO:0000256" key="1">
    <source>
        <dbReference type="ARBA" id="ARBA00004141"/>
    </source>
</evidence>
<evidence type="ECO:0000256" key="9">
    <source>
        <dbReference type="ARBA" id="ARBA00022989"/>
    </source>
</evidence>
<dbReference type="UniPathway" id="UPA00222"/>
<dbReference type="Proteomes" id="UP000663832">
    <property type="component" value="Unassembled WGS sequence"/>
</dbReference>
<dbReference type="AlphaFoldDB" id="A0A813RP40"/>
<protein>
    <recommendedName>
        <fullName evidence="5">ceramide glucosyltransferase</fullName>
        <ecNumber evidence="5">2.4.1.80</ecNumber>
    </recommendedName>
</protein>
<dbReference type="PANTHER" id="PTHR12726:SF0">
    <property type="entry name" value="CERAMIDE GLUCOSYLTRANSFERASE"/>
    <property type="match status" value="1"/>
</dbReference>
<feature type="region of interest" description="Disordered" evidence="11">
    <location>
        <begin position="463"/>
        <end position="506"/>
    </location>
</feature>
<evidence type="ECO:0000256" key="10">
    <source>
        <dbReference type="ARBA" id="ARBA00023136"/>
    </source>
</evidence>
<dbReference type="GO" id="GO:0016020">
    <property type="term" value="C:membrane"/>
    <property type="evidence" value="ECO:0007669"/>
    <property type="project" value="UniProtKB-SubCell"/>
</dbReference>
<dbReference type="GO" id="GO:0006679">
    <property type="term" value="P:glucosylceramide biosynthetic process"/>
    <property type="evidence" value="ECO:0007669"/>
    <property type="project" value="TreeGrafter"/>
</dbReference>
<dbReference type="InterPro" id="IPR025993">
    <property type="entry name" value="Ceramide_glucosylTrfase"/>
</dbReference>
<comment type="subcellular location">
    <subcellularLocation>
        <location evidence="1">Membrane</location>
        <topology evidence="1">Multi-pass membrane protein</topology>
    </subcellularLocation>
</comment>
<feature type="compositionally biased region" description="Low complexity" evidence="11">
    <location>
        <begin position="474"/>
        <end position="506"/>
    </location>
</feature>
<dbReference type="EMBL" id="CAJNOM010000011">
    <property type="protein sequence ID" value="CAF0783076.1"/>
    <property type="molecule type" value="Genomic_DNA"/>
</dbReference>
<name>A0A813RP40_9BILA</name>
<sequence>MFGINNISTFDIILHICCYLLIAGWGLLATFHILGLFYGLYKFHRKPSHSNLKELPGVSIIKPLTGIDANLYENLKTFFNLKYPRYEVLFCVQEHDNELIDLLERLREQYPHVESQLFVVKGNFLIETELDVAEQETDIAEEQGNDLTPLVTRIKTKQIQRKRISLWKRILCCGSHKLLSGDKSSKNGTMDIKNPKIFNMLPAYEKAQYPYILISDSGLMMHENTLYDMVISMTDNVGLVHQMPFTCDRKGFAASVEKVYFGTQHARMYMTINLIGINCVTGMSCLIRKECIDRVGGLRAFGHYIAEDYYIAYEVAKQGWKLRVASTPAQQNSGEYSVSSWTERMIRWCKLRMRLSPLAYLEPLQECFSSAVLAGIVTNYLFEWNALVVAACHILIWFILDYLMLRITQGGPLPFSKFEFAIAWLVREFSSFYIYFKAFTGPSTVNWRGKEYRLGSGTRAEELSTIPLPPPAPSLVESSSSSVSSSVSSSSSSSTSSSSSSNSSLSVAGPYLLSSSLSTKQPSQIV</sequence>
<evidence type="ECO:0000256" key="12">
    <source>
        <dbReference type="SAM" id="Phobius"/>
    </source>
</evidence>
<gene>
    <name evidence="13" type="ORF">QVE165_LOCUS3273</name>
</gene>
<keyword evidence="6" id="KW-0328">Glycosyltransferase</keyword>
<accession>A0A813RP40</accession>
<dbReference type="Gene3D" id="3.90.550.10">
    <property type="entry name" value="Spore Coat Polysaccharide Biosynthesis Protein SpsA, Chain A"/>
    <property type="match status" value="1"/>
</dbReference>
<reference evidence="13" key="1">
    <citation type="submission" date="2021-02" db="EMBL/GenBank/DDBJ databases">
        <authorList>
            <person name="Nowell W R."/>
        </authorList>
    </citation>
    <scope>NUCLEOTIDE SEQUENCE</scope>
</reference>
<comment type="pathway">
    <text evidence="2">Lipid metabolism; sphingolipid metabolism.</text>
</comment>
<evidence type="ECO:0000313" key="14">
    <source>
        <dbReference type="Proteomes" id="UP000663832"/>
    </source>
</evidence>
<evidence type="ECO:0000313" key="13">
    <source>
        <dbReference type="EMBL" id="CAF0783076.1"/>
    </source>
</evidence>
<evidence type="ECO:0000256" key="11">
    <source>
        <dbReference type="SAM" id="MobiDB-lite"/>
    </source>
</evidence>
<proteinExistence type="inferred from homology"/>
<dbReference type="PANTHER" id="PTHR12726">
    <property type="entry name" value="CERAMIDE GLUCOSYLTRANSFERASE"/>
    <property type="match status" value="1"/>
</dbReference>
<dbReference type="SUPFAM" id="SSF53448">
    <property type="entry name" value="Nucleotide-diphospho-sugar transferases"/>
    <property type="match status" value="1"/>
</dbReference>
<dbReference type="GO" id="GO:0008120">
    <property type="term" value="F:ceramide glucosyltransferase activity"/>
    <property type="evidence" value="ECO:0007669"/>
    <property type="project" value="UniProtKB-EC"/>
</dbReference>
<organism evidence="13 14">
    <name type="scientific">Adineta steineri</name>
    <dbReference type="NCBI Taxonomy" id="433720"/>
    <lineage>
        <taxon>Eukaryota</taxon>
        <taxon>Metazoa</taxon>
        <taxon>Spiralia</taxon>
        <taxon>Gnathifera</taxon>
        <taxon>Rotifera</taxon>
        <taxon>Eurotatoria</taxon>
        <taxon>Bdelloidea</taxon>
        <taxon>Adinetida</taxon>
        <taxon>Adinetidae</taxon>
        <taxon>Adineta</taxon>
    </lineage>
</organism>
<dbReference type="EC" id="2.4.1.80" evidence="5"/>
<evidence type="ECO:0000256" key="5">
    <source>
        <dbReference type="ARBA" id="ARBA00012699"/>
    </source>
</evidence>
<keyword evidence="14" id="KW-1185">Reference proteome</keyword>
<evidence type="ECO:0000256" key="2">
    <source>
        <dbReference type="ARBA" id="ARBA00004760"/>
    </source>
</evidence>
<dbReference type="OrthoDB" id="1483400at2759"/>
<keyword evidence="9 12" id="KW-1133">Transmembrane helix</keyword>
<comment type="pathway">
    <text evidence="3">Sphingolipid metabolism.</text>
</comment>
<keyword evidence="8 12" id="KW-0812">Transmembrane</keyword>
<evidence type="ECO:0000256" key="6">
    <source>
        <dbReference type="ARBA" id="ARBA00022676"/>
    </source>
</evidence>
<dbReference type="Pfam" id="PF13506">
    <property type="entry name" value="Glyco_transf_21"/>
    <property type="match status" value="1"/>
</dbReference>
<comment type="similarity">
    <text evidence="4">Belongs to the glycosyltransferase 2 family.</text>
</comment>
<dbReference type="CDD" id="cd02520">
    <property type="entry name" value="Glucosylceramide_synthase"/>
    <property type="match status" value="1"/>
</dbReference>